<comment type="caution">
    <text evidence="7">The sequence shown here is derived from an EMBL/GenBank/DDBJ whole genome shotgun (WGS) entry which is preliminary data.</text>
</comment>
<feature type="active site" description="Nucleophile" evidence="4">
    <location>
        <position position="34"/>
    </location>
</feature>
<dbReference type="CDD" id="cd02947">
    <property type="entry name" value="TRX_family"/>
    <property type="match status" value="1"/>
</dbReference>
<reference evidence="7 8" key="1">
    <citation type="submission" date="2019-02" db="EMBL/GenBank/DDBJ databases">
        <title>Genome sequencing of the rare red list fungi Phlebia centrifuga.</title>
        <authorList>
            <person name="Buettner E."/>
            <person name="Kellner H."/>
        </authorList>
    </citation>
    <scope>NUCLEOTIDE SEQUENCE [LARGE SCALE GENOMIC DNA]</scope>
    <source>
        <strain evidence="7 8">DSM 108282</strain>
    </source>
</reference>
<evidence type="ECO:0000313" key="8">
    <source>
        <dbReference type="Proteomes" id="UP000309038"/>
    </source>
</evidence>
<feature type="site" description="Contributes to redox potential value" evidence="4">
    <location>
        <position position="32"/>
    </location>
</feature>
<dbReference type="AlphaFoldDB" id="A0A4S4KRG9"/>
<dbReference type="PRINTS" id="PR00421">
    <property type="entry name" value="THIOREDOXIN"/>
</dbReference>
<evidence type="ECO:0000256" key="1">
    <source>
        <dbReference type="ARBA" id="ARBA00020570"/>
    </source>
</evidence>
<dbReference type="GO" id="GO:0015035">
    <property type="term" value="F:protein-disulfide reductase activity"/>
    <property type="evidence" value="ECO:0007669"/>
    <property type="project" value="InterPro"/>
</dbReference>
<name>A0A4S4KRG9_9APHY</name>
<evidence type="ECO:0000259" key="6">
    <source>
        <dbReference type="PROSITE" id="PS51352"/>
    </source>
</evidence>
<comment type="similarity">
    <text evidence="3">Belongs to the thioredoxin family.</text>
</comment>
<accession>A0A4S4KRG9</accession>
<feature type="site" description="Deprotonates C-terminal active site Cys" evidence="4">
    <location>
        <position position="25"/>
    </location>
</feature>
<dbReference type="SUPFAM" id="SSF52833">
    <property type="entry name" value="Thioredoxin-like"/>
    <property type="match status" value="1"/>
</dbReference>
<keyword evidence="5" id="KW-0676">Redox-active center</keyword>
<dbReference type="PANTHER" id="PTHR46115">
    <property type="entry name" value="THIOREDOXIN-LIKE PROTEIN 1"/>
    <property type="match status" value="1"/>
</dbReference>
<dbReference type="Gene3D" id="3.40.30.10">
    <property type="entry name" value="Glutaredoxin"/>
    <property type="match status" value="1"/>
</dbReference>
<protein>
    <recommendedName>
        <fullName evidence="1 3">Thioredoxin</fullName>
    </recommendedName>
</protein>
<dbReference type="PIRSF" id="PIRSF000077">
    <property type="entry name" value="Thioredoxin"/>
    <property type="match status" value="1"/>
</dbReference>
<dbReference type="InterPro" id="IPR036249">
    <property type="entry name" value="Thioredoxin-like_sf"/>
</dbReference>
<evidence type="ECO:0000256" key="5">
    <source>
        <dbReference type="PIRSR" id="PIRSR000077-4"/>
    </source>
</evidence>
<feature type="domain" description="Thioredoxin" evidence="6">
    <location>
        <begin position="1"/>
        <end position="111"/>
    </location>
</feature>
<feature type="disulfide bond" description="Redox-active" evidence="5">
    <location>
        <begin position="31"/>
        <end position="34"/>
    </location>
</feature>
<feature type="active site" description="Nucleophile" evidence="4">
    <location>
        <position position="31"/>
    </location>
</feature>
<dbReference type="Pfam" id="PF00085">
    <property type="entry name" value="Thioredoxin"/>
    <property type="match status" value="1"/>
</dbReference>
<dbReference type="PROSITE" id="PS51352">
    <property type="entry name" value="THIOREDOXIN_2"/>
    <property type="match status" value="1"/>
</dbReference>
<evidence type="ECO:0000256" key="4">
    <source>
        <dbReference type="PIRSR" id="PIRSR000077-1"/>
    </source>
</evidence>
<dbReference type="FunFam" id="3.40.30.10:FF:000245">
    <property type="entry name" value="Thioredoxin"/>
    <property type="match status" value="1"/>
</dbReference>
<feature type="site" description="Contributes to redox potential value" evidence="4">
    <location>
        <position position="33"/>
    </location>
</feature>
<organism evidence="7 8">
    <name type="scientific">Hermanssonia centrifuga</name>
    <dbReference type="NCBI Taxonomy" id="98765"/>
    <lineage>
        <taxon>Eukaryota</taxon>
        <taxon>Fungi</taxon>
        <taxon>Dikarya</taxon>
        <taxon>Basidiomycota</taxon>
        <taxon>Agaricomycotina</taxon>
        <taxon>Agaricomycetes</taxon>
        <taxon>Polyporales</taxon>
        <taxon>Meruliaceae</taxon>
        <taxon>Hermanssonia</taxon>
    </lineage>
</organism>
<evidence type="ECO:0000256" key="2">
    <source>
        <dbReference type="ARBA" id="ARBA00023157"/>
    </source>
</evidence>
<gene>
    <name evidence="7" type="ORF">EW026_g1447</name>
</gene>
<sequence length="111" mass="12461">MPVTPVTSFDEFKTIINSGDFAVFDFWATWCGPCKVISPIFERLSNQFTSVKFYKVDVDAAEEISQEVGVRAYLRGRLQMPTFVLFKDGQKIKDLVGANPAGLQELIQHAV</sequence>
<dbReference type="EMBL" id="SGPJ01000029">
    <property type="protein sequence ID" value="THH01232.1"/>
    <property type="molecule type" value="Genomic_DNA"/>
</dbReference>
<dbReference type="InterPro" id="IPR005746">
    <property type="entry name" value="Thioredoxin"/>
</dbReference>
<proteinExistence type="inferred from homology"/>
<evidence type="ECO:0000313" key="7">
    <source>
        <dbReference type="EMBL" id="THH01232.1"/>
    </source>
</evidence>
<evidence type="ECO:0000256" key="3">
    <source>
        <dbReference type="PIRNR" id="PIRNR000077"/>
    </source>
</evidence>
<keyword evidence="8" id="KW-1185">Reference proteome</keyword>
<dbReference type="Proteomes" id="UP000309038">
    <property type="component" value="Unassembled WGS sequence"/>
</dbReference>
<keyword evidence="2 5" id="KW-1015">Disulfide bond</keyword>
<dbReference type="InterPro" id="IPR013766">
    <property type="entry name" value="Thioredoxin_domain"/>
</dbReference>